<feature type="region of interest" description="Disordered" evidence="1">
    <location>
        <begin position="201"/>
        <end position="287"/>
    </location>
</feature>
<dbReference type="GO" id="GO:0003677">
    <property type="term" value="F:DNA binding"/>
    <property type="evidence" value="ECO:0007669"/>
    <property type="project" value="InterPro"/>
</dbReference>
<feature type="compositionally biased region" description="Polar residues" evidence="1">
    <location>
        <begin position="215"/>
        <end position="227"/>
    </location>
</feature>
<name>A0AAE0GFK7_9CHLO</name>
<reference evidence="2 3" key="1">
    <citation type="journal article" date="2015" name="Genome Biol. Evol.">
        <title>Comparative Genomics of a Bacterivorous Green Alga Reveals Evolutionary Causalities and Consequences of Phago-Mixotrophic Mode of Nutrition.</title>
        <authorList>
            <person name="Burns J.A."/>
            <person name="Paasch A."/>
            <person name="Narechania A."/>
            <person name="Kim E."/>
        </authorList>
    </citation>
    <scope>NUCLEOTIDE SEQUENCE [LARGE SCALE GENOMIC DNA]</scope>
    <source>
        <strain evidence="2 3">PLY_AMNH</strain>
    </source>
</reference>
<feature type="compositionally biased region" description="Low complexity" evidence="1">
    <location>
        <begin position="707"/>
        <end position="724"/>
    </location>
</feature>
<proteinExistence type="predicted"/>
<sequence>MGASHNNEAEGTSRLWKLSEIDSGHQRHYVEVLWDVGEPTSKDTWYKGCLYTDPAEPEASRIFYQDYTIEDLSRSELENLVIHGHIRFRLHQDLLRCLAEVKISDDGFAPYSCTVNSLGDRVRDLVAVEEMYEMLKQFGGSQAVFADKKWSKIARALGFDPSKLYDGKQKYSAAAHEMIKIFRNTGLDKWEQGLPITASVAPQVLQNSKPREPSSRTAMRDTQNADCQVTRERGEKGSAQGKKRLRIIRSSTMAGNSPLSPSEESRATPKVTGHKSRKVEGKSSAKQPIIATKNDTAHVTIDVGCSLPSTPWSAEDPPVGASLEQLWNRGMVSTSTLPAAPGFLAAGFSAAAQLVHTSDHNMLTAAPSAETSWNDPRLAVVNPETTTPPNIDSVHLPASGPSAVQTSEVKEQNVKAWSMKGTALANLGVLELHIQTTEPELSNHEPVRSGLCCTGTRVTEPELSNHEPVRSGLCCTGTRVTEPELSNHEPVRSGLCCTGTRVTEPELSNHEPVRSGLCCTGTRVTEPELSNHEPVRPGVWCHTNNVAGGLRIMSMCCEVFTVTALEEIMTFVLPAAVDDRMAVRDFMEQVLVARAQEAALRALADLSSPLHSQICIQHLRSLLGVLVQQLDNPQEPSSLAYRQELPEGLQAVLLEAVPVVFGTWRQFTATDFADYAGPFHCERASATFDLQADAQTPTPGAADVAKPNASVAPSTAPSSTADPNDWAQVEKVLRDADLDSFIPHFFEHKVQMKRIRKLGVAKFLDFAKRRLGLFAEMDYYMLEEVLQLVPDIPP</sequence>
<dbReference type="EMBL" id="LGRX02006173">
    <property type="protein sequence ID" value="KAK3277289.1"/>
    <property type="molecule type" value="Genomic_DNA"/>
</dbReference>
<protein>
    <recommendedName>
        <fullName evidence="4">ARID domain-containing protein</fullName>
    </recommendedName>
</protein>
<evidence type="ECO:0000313" key="3">
    <source>
        <dbReference type="Proteomes" id="UP001190700"/>
    </source>
</evidence>
<dbReference type="InterPro" id="IPR036431">
    <property type="entry name" value="ARID_dom_sf"/>
</dbReference>
<evidence type="ECO:0000256" key="1">
    <source>
        <dbReference type="SAM" id="MobiDB-lite"/>
    </source>
</evidence>
<feature type="compositionally biased region" description="Polar residues" evidence="1">
    <location>
        <begin position="249"/>
        <end position="262"/>
    </location>
</feature>
<evidence type="ECO:0000313" key="2">
    <source>
        <dbReference type="EMBL" id="KAK3277289.1"/>
    </source>
</evidence>
<accession>A0AAE0GFK7</accession>
<gene>
    <name evidence="2" type="ORF">CYMTET_14696</name>
</gene>
<feature type="region of interest" description="Disordered" evidence="1">
    <location>
        <begin position="696"/>
        <end position="724"/>
    </location>
</feature>
<dbReference type="Proteomes" id="UP001190700">
    <property type="component" value="Unassembled WGS sequence"/>
</dbReference>
<evidence type="ECO:0008006" key="4">
    <source>
        <dbReference type="Google" id="ProtNLM"/>
    </source>
</evidence>
<dbReference type="SUPFAM" id="SSF46774">
    <property type="entry name" value="ARID-like"/>
    <property type="match status" value="1"/>
</dbReference>
<keyword evidence="3" id="KW-1185">Reference proteome</keyword>
<organism evidence="2 3">
    <name type="scientific">Cymbomonas tetramitiformis</name>
    <dbReference type="NCBI Taxonomy" id="36881"/>
    <lineage>
        <taxon>Eukaryota</taxon>
        <taxon>Viridiplantae</taxon>
        <taxon>Chlorophyta</taxon>
        <taxon>Pyramimonadophyceae</taxon>
        <taxon>Pyramimonadales</taxon>
        <taxon>Pyramimonadaceae</taxon>
        <taxon>Cymbomonas</taxon>
    </lineage>
</organism>
<dbReference type="AlphaFoldDB" id="A0AAE0GFK7"/>
<comment type="caution">
    <text evidence="2">The sequence shown here is derived from an EMBL/GenBank/DDBJ whole genome shotgun (WGS) entry which is preliminary data.</text>
</comment>